<dbReference type="Proteomes" id="UP001190700">
    <property type="component" value="Unassembled WGS sequence"/>
</dbReference>
<keyword evidence="2" id="KW-0732">Signal</keyword>
<sequence length="488" mass="54176">MSTAAVRVLHRRTLIFAASLGLLFSAARASVPPKREANETRVTEAIIGTHGEGTLAVALGAGNETNASSVSVSAPAAKTSTAAICLCGRLRSFERTITSFERWVLQSDWNQRLEVHLFVNVLYATYKQNEMRGLMKLRALPNLVLNGSVFRDIDKIDFSKEERSRAQMMFNGRRNCMREVLRQPGHYDVVLFTRPDVEYLSPLHLTMPEVSATTIYIPFPHNYKCMNSSVARRQAPLMHGTCGRLTSTGPEECFPAGHCMWGEFVGLNDQMGFGTQEMMQTYAATTMGKAAFPENALYMNLVRQLGVTVRVPPITYNLNRAHVEHYVERTSEKIIPQTPQMPVHSRLQKTRRSGTSVNPGNRPMGRGRARVKSDGTVEWTPSGSSVDRTVYVASKSNPARVVRLQESTSSQQAKDRIGVAQQRLSHQLVGGGQLRQNAAFRLHPAAIKGSVRQQSTVQTPQEAAKSIRKPQLPSKIRRISGRAYQTPS</sequence>
<evidence type="ECO:0000313" key="3">
    <source>
        <dbReference type="EMBL" id="KAK3251908.1"/>
    </source>
</evidence>
<dbReference type="EMBL" id="LGRX02025759">
    <property type="protein sequence ID" value="KAK3251908.1"/>
    <property type="molecule type" value="Genomic_DNA"/>
</dbReference>
<evidence type="ECO:0000313" key="4">
    <source>
        <dbReference type="Proteomes" id="UP001190700"/>
    </source>
</evidence>
<proteinExistence type="predicted"/>
<protein>
    <submittedName>
        <fullName evidence="3">Uncharacterized protein</fullName>
    </submittedName>
</protein>
<organism evidence="3 4">
    <name type="scientific">Cymbomonas tetramitiformis</name>
    <dbReference type="NCBI Taxonomy" id="36881"/>
    <lineage>
        <taxon>Eukaryota</taxon>
        <taxon>Viridiplantae</taxon>
        <taxon>Chlorophyta</taxon>
        <taxon>Pyramimonadophyceae</taxon>
        <taxon>Pyramimonadales</taxon>
        <taxon>Pyramimonadaceae</taxon>
        <taxon>Cymbomonas</taxon>
    </lineage>
</organism>
<feature type="chain" id="PRO_5042052159" evidence="2">
    <location>
        <begin position="30"/>
        <end position="488"/>
    </location>
</feature>
<accession>A0AAE0CBD3</accession>
<feature type="compositionally biased region" description="Polar residues" evidence="1">
    <location>
        <begin position="451"/>
        <end position="461"/>
    </location>
</feature>
<name>A0AAE0CBD3_9CHLO</name>
<evidence type="ECO:0000256" key="1">
    <source>
        <dbReference type="SAM" id="MobiDB-lite"/>
    </source>
</evidence>
<gene>
    <name evidence="3" type="ORF">CYMTET_38773</name>
</gene>
<dbReference type="AlphaFoldDB" id="A0AAE0CBD3"/>
<keyword evidence="4" id="KW-1185">Reference proteome</keyword>
<feature type="region of interest" description="Disordered" evidence="1">
    <location>
        <begin position="340"/>
        <end position="383"/>
    </location>
</feature>
<feature type="signal peptide" evidence="2">
    <location>
        <begin position="1"/>
        <end position="29"/>
    </location>
</feature>
<feature type="region of interest" description="Disordered" evidence="1">
    <location>
        <begin position="450"/>
        <end position="488"/>
    </location>
</feature>
<evidence type="ECO:0000256" key="2">
    <source>
        <dbReference type="SAM" id="SignalP"/>
    </source>
</evidence>
<reference evidence="3 4" key="1">
    <citation type="journal article" date="2015" name="Genome Biol. Evol.">
        <title>Comparative Genomics of a Bacterivorous Green Alga Reveals Evolutionary Causalities and Consequences of Phago-Mixotrophic Mode of Nutrition.</title>
        <authorList>
            <person name="Burns J.A."/>
            <person name="Paasch A."/>
            <person name="Narechania A."/>
            <person name="Kim E."/>
        </authorList>
    </citation>
    <scope>NUCLEOTIDE SEQUENCE [LARGE SCALE GENOMIC DNA]</scope>
    <source>
        <strain evidence="3 4">PLY_AMNH</strain>
    </source>
</reference>
<comment type="caution">
    <text evidence="3">The sequence shown here is derived from an EMBL/GenBank/DDBJ whole genome shotgun (WGS) entry which is preliminary data.</text>
</comment>